<dbReference type="Proteomes" id="UP001596066">
    <property type="component" value="Unassembled WGS sequence"/>
</dbReference>
<dbReference type="EMBL" id="JBHSOC010000012">
    <property type="protein sequence ID" value="MFC5641581.1"/>
    <property type="molecule type" value="Genomic_DNA"/>
</dbReference>
<accession>A0ABW0VBZ1</accession>
<comment type="caution">
    <text evidence="3">The sequence shown here is derived from an EMBL/GenBank/DDBJ whole genome shotgun (WGS) entry which is preliminary data.</text>
</comment>
<sequence length="207" mass="21331">MRTSVIALSAKNARLFAAVTVTAALAGGVQFLTTGPAWAYEGPYKAANPIISIEAQQRHQTGAPTADFVQARPLTPAAGSSTETVAEFANAGRPASEASSPTLALPDAVSAGLLAASSVALPALGIGLVTAVRRRRTQRRTTRRPAPDEATRASAVPAQYSAGAPRRRGKAGTPGVPAFTIRTTPVSGTASAVFRLNDRSRRGRDVC</sequence>
<keyword evidence="4" id="KW-1185">Reference proteome</keyword>
<gene>
    <name evidence="3" type="ORF">ACFPZF_09450</name>
</gene>
<evidence type="ECO:0000256" key="2">
    <source>
        <dbReference type="SAM" id="Phobius"/>
    </source>
</evidence>
<evidence type="ECO:0000256" key="1">
    <source>
        <dbReference type="SAM" id="MobiDB-lite"/>
    </source>
</evidence>
<proteinExistence type="predicted"/>
<keyword evidence="2" id="KW-1133">Transmembrane helix</keyword>
<protein>
    <submittedName>
        <fullName evidence="3">Uncharacterized protein</fullName>
    </submittedName>
</protein>
<dbReference type="RefSeq" id="WP_346146241.1">
    <property type="nucleotide sequence ID" value="NZ_BAAAUA010000026.1"/>
</dbReference>
<evidence type="ECO:0000313" key="4">
    <source>
        <dbReference type="Proteomes" id="UP001596066"/>
    </source>
</evidence>
<feature type="transmembrane region" description="Helical" evidence="2">
    <location>
        <begin position="108"/>
        <end position="132"/>
    </location>
</feature>
<reference evidence="4" key="1">
    <citation type="journal article" date="2019" name="Int. J. Syst. Evol. Microbiol.">
        <title>The Global Catalogue of Microorganisms (GCM) 10K type strain sequencing project: providing services to taxonomists for standard genome sequencing and annotation.</title>
        <authorList>
            <consortium name="The Broad Institute Genomics Platform"/>
            <consortium name="The Broad Institute Genome Sequencing Center for Infectious Disease"/>
            <person name="Wu L."/>
            <person name="Ma J."/>
        </authorList>
    </citation>
    <scope>NUCLEOTIDE SEQUENCE [LARGE SCALE GENOMIC DNA]</scope>
    <source>
        <strain evidence="4">CGMCC 4.1622</strain>
    </source>
</reference>
<name>A0ABW0VBZ1_9ACTN</name>
<feature type="region of interest" description="Disordered" evidence="1">
    <location>
        <begin position="134"/>
        <end position="179"/>
    </location>
</feature>
<organism evidence="3 4">
    <name type="scientific">Kitasatospora cinereorecta</name>
    <dbReference type="NCBI Taxonomy" id="285560"/>
    <lineage>
        <taxon>Bacteria</taxon>
        <taxon>Bacillati</taxon>
        <taxon>Actinomycetota</taxon>
        <taxon>Actinomycetes</taxon>
        <taxon>Kitasatosporales</taxon>
        <taxon>Streptomycetaceae</taxon>
        <taxon>Kitasatospora</taxon>
    </lineage>
</organism>
<keyword evidence="2" id="KW-0812">Transmembrane</keyword>
<evidence type="ECO:0000313" key="3">
    <source>
        <dbReference type="EMBL" id="MFC5641581.1"/>
    </source>
</evidence>
<feature type="compositionally biased region" description="Basic residues" evidence="1">
    <location>
        <begin position="134"/>
        <end position="143"/>
    </location>
</feature>
<keyword evidence="2" id="KW-0472">Membrane</keyword>